<gene>
    <name evidence="2" type="ORF">DFH08DRAFT_813697</name>
</gene>
<organism evidence="2 3">
    <name type="scientific">Mycena albidolilacea</name>
    <dbReference type="NCBI Taxonomy" id="1033008"/>
    <lineage>
        <taxon>Eukaryota</taxon>
        <taxon>Fungi</taxon>
        <taxon>Dikarya</taxon>
        <taxon>Basidiomycota</taxon>
        <taxon>Agaricomycotina</taxon>
        <taxon>Agaricomycetes</taxon>
        <taxon>Agaricomycetidae</taxon>
        <taxon>Agaricales</taxon>
        <taxon>Marasmiineae</taxon>
        <taxon>Mycenaceae</taxon>
        <taxon>Mycena</taxon>
    </lineage>
</organism>
<sequence>MAREDSGVYDEEEFEVEETTEPASTDLPTPSPTLAQPAAGLTGLAKKNDNKRRRDRAKPAATTAASLNSVTPPTPTPQVLEKAAQSLPISVSFAGDNFRATQQRWTGLAKPLEHPLLAHAHDAEFLKTRMQFADWQGEQTHVILDRKQHIVGVLVAPPQPGQDWNAVVAAATAAMREARAKMTFPAAACQHRRASGDGFPAEGFGFAFGGGRRVVGNIKSSSARNAAAMEELLADPNVARMATYPIPHFQSLCYNIFADYHKTKQTLLQKNPRLHHTFARSPFTAATANLGPVSVSPPHTDFANKADGMCLIGALGCFDPDQGGHLVLWDYDLISAVVTHSNTPIQAGEEHFSLIQYSAGGLFRWVANGFQTDLSWRASATAKDIANREEEHKARCAAALKKFTRWKDVKVKNFSGKARLDVWHTGEVEDFSDYTEDESEEERTPAKKARLDGPWV</sequence>
<evidence type="ECO:0000313" key="3">
    <source>
        <dbReference type="Proteomes" id="UP001218218"/>
    </source>
</evidence>
<protein>
    <submittedName>
        <fullName evidence="2">Uncharacterized protein</fullName>
    </submittedName>
</protein>
<feature type="compositionally biased region" description="Acidic residues" evidence="1">
    <location>
        <begin position="432"/>
        <end position="441"/>
    </location>
</feature>
<feature type="compositionally biased region" description="Basic and acidic residues" evidence="1">
    <location>
        <begin position="442"/>
        <end position="456"/>
    </location>
</feature>
<dbReference type="AlphaFoldDB" id="A0AAD6ZQL5"/>
<name>A0AAD6ZQL5_9AGAR</name>
<evidence type="ECO:0000256" key="1">
    <source>
        <dbReference type="SAM" id="MobiDB-lite"/>
    </source>
</evidence>
<reference evidence="2" key="1">
    <citation type="submission" date="2023-03" db="EMBL/GenBank/DDBJ databases">
        <title>Massive genome expansion in bonnet fungi (Mycena s.s.) driven by repeated elements and novel gene families across ecological guilds.</title>
        <authorList>
            <consortium name="Lawrence Berkeley National Laboratory"/>
            <person name="Harder C.B."/>
            <person name="Miyauchi S."/>
            <person name="Viragh M."/>
            <person name="Kuo A."/>
            <person name="Thoen E."/>
            <person name="Andreopoulos B."/>
            <person name="Lu D."/>
            <person name="Skrede I."/>
            <person name="Drula E."/>
            <person name="Henrissat B."/>
            <person name="Morin E."/>
            <person name="Kohler A."/>
            <person name="Barry K."/>
            <person name="LaButti K."/>
            <person name="Morin E."/>
            <person name="Salamov A."/>
            <person name="Lipzen A."/>
            <person name="Mereny Z."/>
            <person name="Hegedus B."/>
            <person name="Baldrian P."/>
            <person name="Stursova M."/>
            <person name="Weitz H."/>
            <person name="Taylor A."/>
            <person name="Grigoriev I.V."/>
            <person name="Nagy L.G."/>
            <person name="Martin F."/>
            <person name="Kauserud H."/>
        </authorList>
    </citation>
    <scope>NUCLEOTIDE SEQUENCE</scope>
    <source>
        <strain evidence="2">CBHHK002</strain>
    </source>
</reference>
<evidence type="ECO:0000313" key="2">
    <source>
        <dbReference type="EMBL" id="KAJ7334623.1"/>
    </source>
</evidence>
<keyword evidence="3" id="KW-1185">Reference proteome</keyword>
<accession>A0AAD6ZQL5</accession>
<feature type="region of interest" description="Disordered" evidence="1">
    <location>
        <begin position="432"/>
        <end position="456"/>
    </location>
</feature>
<feature type="compositionally biased region" description="Polar residues" evidence="1">
    <location>
        <begin position="22"/>
        <end position="34"/>
    </location>
</feature>
<proteinExistence type="predicted"/>
<dbReference type="Proteomes" id="UP001218218">
    <property type="component" value="Unassembled WGS sequence"/>
</dbReference>
<feature type="region of interest" description="Disordered" evidence="1">
    <location>
        <begin position="1"/>
        <end position="78"/>
    </location>
</feature>
<comment type="caution">
    <text evidence="2">The sequence shown here is derived from an EMBL/GenBank/DDBJ whole genome shotgun (WGS) entry which is preliminary data.</text>
</comment>
<dbReference type="EMBL" id="JARIHO010000032">
    <property type="protein sequence ID" value="KAJ7334623.1"/>
    <property type="molecule type" value="Genomic_DNA"/>
</dbReference>
<feature type="compositionally biased region" description="Acidic residues" evidence="1">
    <location>
        <begin position="7"/>
        <end position="20"/>
    </location>
</feature>